<sequence>MDGTKLIVSSFFRRARMGAALRTCSTALAAALLATGAVAVQAGDYGPDHPGVPDFVRQMQSEHGFSAEHVQALLDQAVHQDNIIKAISRPAERVKPWHEYRAIFITDQRIERGLAFWAEHADTLARAEREYGVEPEVILAIIGVETFYGRNMGSYRVLDALATLGFDYPPRADFFRKQLMSYMVLTREQQIDPLTLKGSYAGAMGFGQFIPSSYQAYAVDFDGDGKVDIWNNPVDAIGSVANYFHQHGWTHGARVAIEAQVSGDRYRDGLTEPKGLEARQSVGELKALGWTPQATLADDEQVMAFEFDAGERMQYWVGLNNLYVITRYNRSVMYAMVVHQLADLLREARPE</sequence>
<evidence type="ECO:0000256" key="1">
    <source>
        <dbReference type="PIRSR" id="PIRSR611757-1"/>
    </source>
</evidence>
<dbReference type="Gene3D" id="1.10.8.350">
    <property type="entry name" value="Bacterial muramidase"/>
    <property type="match status" value="1"/>
</dbReference>
<dbReference type="SUPFAM" id="SSF53955">
    <property type="entry name" value="Lysozyme-like"/>
    <property type="match status" value="1"/>
</dbReference>
<comment type="caution">
    <text evidence="4">The sequence shown here is derived from an EMBL/GenBank/DDBJ whole genome shotgun (WGS) entry which is preliminary data.</text>
</comment>
<organism evidence="4 5">
    <name type="scientific">Halopseudomonas aestusnigri</name>
    <dbReference type="NCBI Taxonomy" id="857252"/>
    <lineage>
        <taxon>Bacteria</taxon>
        <taxon>Pseudomonadati</taxon>
        <taxon>Pseudomonadota</taxon>
        <taxon>Gammaproteobacteria</taxon>
        <taxon>Pseudomonadales</taxon>
        <taxon>Pseudomonadaceae</taxon>
        <taxon>Halopseudomonas</taxon>
    </lineage>
</organism>
<dbReference type="GO" id="GO:0009253">
    <property type="term" value="P:peptidoglycan catabolic process"/>
    <property type="evidence" value="ECO:0007669"/>
    <property type="project" value="TreeGrafter"/>
</dbReference>
<dbReference type="InterPro" id="IPR023346">
    <property type="entry name" value="Lysozyme-like_dom_sf"/>
</dbReference>
<dbReference type="NCBIfam" id="TIGR02282">
    <property type="entry name" value="MltB"/>
    <property type="match status" value="1"/>
</dbReference>
<evidence type="ECO:0000259" key="3">
    <source>
        <dbReference type="Pfam" id="PF13406"/>
    </source>
</evidence>
<dbReference type="InterPro" id="IPR011757">
    <property type="entry name" value="Lytic_transglycosylase_MltB"/>
</dbReference>
<evidence type="ECO:0000256" key="2">
    <source>
        <dbReference type="SAM" id="SignalP"/>
    </source>
</evidence>
<dbReference type="PANTHER" id="PTHR30163">
    <property type="entry name" value="MEMBRANE-BOUND LYTIC MUREIN TRANSGLYCOSYLASE B"/>
    <property type="match status" value="1"/>
</dbReference>
<dbReference type="CDD" id="cd13399">
    <property type="entry name" value="Slt35-like"/>
    <property type="match status" value="1"/>
</dbReference>
<dbReference type="Pfam" id="PF13406">
    <property type="entry name" value="SLT_2"/>
    <property type="match status" value="1"/>
</dbReference>
<keyword evidence="5" id="KW-1185">Reference proteome</keyword>
<protein>
    <submittedName>
        <fullName evidence="4">Membrane-bound lytic murein transglycosylase B</fullName>
    </submittedName>
</protein>
<dbReference type="EMBL" id="FNVE01000001">
    <property type="protein sequence ID" value="SEF56208.1"/>
    <property type="molecule type" value="Genomic_DNA"/>
</dbReference>
<proteinExistence type="predicted"/>
<dbReference type="Proteomes" id="UP000243518">
    <property type="component" value="Unassembled WGS sequence"/>
</dbReference>
<gene>
    <name evidence="4" type="ORF">SAMN05216586_101375</name>
</gene>
<dbReference type="PANTHER" id="PTHR30163:SF9">
    <property type="entry name" value="MEMBRANE-BOUND LYTIC MUREIN TRANSGLYCOSYLASE B"/>
    <property type="match status" value="1"/>
</dbReference>
<reference evidence="4 5" key="1">
    <citation type="submission" date="2016-10" db="EMBL/GenBank/DDBJ databases">
        <authorList>
            <person name="Varghese N."/>
            <person name="Submissions S."/>
        </authorList>
    </citation>
    <scope>NUCLEOTIDE SEQUENCE [LARGE SCALE GENOMIC DNA]</scope>
    <source>
        <strain evidence="4 5">CECT 8317</strain>
    </source>
</reference>
<feature type="active site" evidence="1">
    <location>
        <position position="145"/>
    </location>
</feature>
<evidence type="ECO:0000313" key="5">
    <source>
        <dbReference type="Proteomes" id="UP000243518"/>
    </source>
</evidence>
<dbReference type="Gene3D" id="1.10.530.10">
    <property type="match status" value="1"/>
</dbReference>
<dbReference type="AlphaFoldDB" id="A0AAQ1G501"/>
<dbReference type="GO" id="GO:0008933">
    <property type="term" value="F:peptidoglycan lytic transglycosylase activity"/>
    <property type="evidence" value="ECO:0007669"/>
    <property type="project" value="TreeGrafter"/>
</dbReference>
<name>A0AAQ1G501_9GAMM</name>
<feature type="chain" id="PRO_5042945952" evidence="2">
    <location>
        <begin position="43"/>
        <end position="351"/>
    </location>
</feature>
<dbReference type="FunFam" id="1.10.8.350:FF:000001">
    <property type="entry name" value="Lytic murein transglycosylase B"/>
    <property type="match status" value="1"/>
</dbReference>
<feature type="domain" description="Transglycosylase SLT" evidence="3">
    <location>
        <begin position="52"/>
        <end position="343"/>
    </location>
</feature>
<accession>A0AAQ1G501</accession>
<evidence type="ECO:0000313" key="4">
    <source>
        <dbReference type="EMBL" id="SEF56208.1"/>
    </source>
</evidence>
<dbReference type="InterPro" id="IPR031304">
    <property type="entry name" value="SLT_2"/>
</dbReference>
<feature type="signal peptide" evidence="2">
    <location>
        <begin position="1"/>
        <end position="42"/>
    </location>
</feature>
<dbReference type="InterPro" id="IPR043426">
    <property type="entry name" value="MltB-like"/>
</dbReference>
<keyword evidence="2" id="KW-0732">Signal</keyword>